<sequence length="111" mass="12538">MSAQLTSTSTTKVVGVDTTGDSLIEIKCVVTAIIYDVRCLEIIDADTPVRCAWKDVQAPKSVEVKQDALEKQFVFNHVEGYKTSIYDWDPAKDEILYKAPRTNTVPWDYSY</sequence>
<reference evidence="1 2" key="1">
    <citation type="submission" date="2024-01" db="EMBL/GenBank/DDBJ databases">
        <title>A draft genome for a cacao thread blight-causing isolate of Paramarasmius palmivorus.</title>
        <authorList>
            <person name="Baruah I.K."/>
            <person name="Bukari Y."/>
            <person name="Amoako-Attah I."/>
            <person name="Meinhardt L.W."/>
            <person name="Bailey B.A."/>
            <person name="Cohen S.P."/>
        </authorList>
    </citation>
    <scope>NUCLEOTIDE SEQUENCE [LARGE SCALE GENOMIC DNA]</scope>
    <source>
        <strain evidence="1 2">GH-12</strain>
    </source>
</reference>
<dbReference type="EMBL" id="JAYKXP010000012">
    <property type="protein sequence ID" value="KAK7051506.1"/>
    <property type="molecule type" value="Genomic_DNA"/>
</dbReference>
<comment type="caution">
    <text evidence="1">The sequence shown here is derived from an EMBL/GenBank/DDBJ whole genome shotgun (WGS) entry which is preliminary data.</text>
</comment>
<protein>
    <submittedName>
        <fullName evidence="1">Uncharacterized protein</fullName>
    </submittedName>
</protein>
<evidence type="ECO:0000313" key="1">
    <source>
        <dbReference type="EMBL" id="KAK7051506.1"/>
    </source>
</evidence>
<accession>A0AAW0DFD4</accession>
<dbReference type="AlphaFoldDB" id="A0AAW0DFD4"/>
<evidence type="ECO:0000313" key="2">
    <source>
        <dbReference type="Proteomes" id="UP001383192"/>
    </source>
</evidence>
<gene>
    <name evidence="1" type="ORF">VNI00_004480</name>
</gene>
<organism evidence="1 2">
    <name type="scientific">Paramarasmius palmivorus</name>
    <dbReference type="NCBI Taxonomy" id="297713"/>
    <lineage>
        <taxon>Eukaryota</taxon>
        <taxon>Fungi</taxon>
        <taxon>Dikarya</taxon>
        <taxon>Basidiomycota</taxon>
        <taxon>Agaricomycotina</taxon>
        <taxon>Agaricomycetes</taxon>
        <taxon>Agaricomycetidae</taxon>
        <taxon>Agaricales</taxon>
        <taxon>Marasmiineae</taxon>
        <taxon>Marasmiaceae</taxon>
        <taxon>Paramarasmius</taxon>
    </lineage>
</organism>
<dbReference type="Proteomes" id="UP001383192">
    <property type="component" value="Unassembled WGS sequence"/>
</dbReference>
<name>A0AAW0DFD4_9AGAR</name>
<proteinExistence type="predicted"/>
<keyword evidence="2" id="KW-1185">Reference proteome</keyword>